<keyword evidence="4" id="KW-1185">Reference proteome</keyword>
<dbReference type="PANTHER" id="PTHR47926:SF389">
    <property type="entry name" value="PENTATRICOPEPTIDE PROTEIN-RELATED"/>
    <property type="match status" value="1"/>
</dbReference>
<dbReference type="InterPro" id="IPR011990">
    <property type="entry name" value="TPR-like_helical_dom_sf"/>
</dbReference>
<dbReference type="Pfam" id="PF13041">
    <property type="entry name" value="PPR_2"/>
    <property type="match status" value="3"/>
</dbReference>
<feature type="repeat" description="PPR" evidence="2">
    <location>
        <begin position="104"/>
        <end position="138"/>
    </location>
</feature>
<dbReference type="FunFam" id="1.25.40.10:FF:000344">
    <property type="entry name" value="Pentatricopeptide repeat-containing protein"/>
    <property type="match status" value="1"/>
</dbReference>
<accession>A0AAV8QEI7</accession>
<dbReference type="InterPro" id="IPR046960">
    <property type="entry name" value="PPR_At4g14850-like_plant"/>
</dbReference>
<dbReference type="FunFam" id="1.25.40.10:FF:000393">
    <property type="entry name" value="Pentatricopeptide repeat-containing protein At1g20230"/>
    <property type="match status" value="1"/>
</dbReference>
<feature type="repeat" description="PPR" evidence="2">
    <location>
        <begin position="205"/>
        <end position="239"/>
    </location>
</feature>
<feature type="repeat" description="PPR" evidence="2">
    <location>
        <begin position="240"/>
        <end position="274"/>
    </location>
</feature>
<dbReference type="NCBIfam" id="TIGR00756">
    <property type="entry name" value="PPR"/>
    <property type="match status" value="7"/>
</dbReference>
<evidence type="ECO:0000256" key="1">
    <source>
        <dbReference type="ARBA" id="ARBA00022737"/>
    </source>
</evidence>
<evidence type="ECO:0000256" key="2">
    <source>
        <dbReference type="PROSITE-ProRule" id="PRU00708"/>
    </source>
</evidence>
<dbReference type="GO" id="GO:0009451">
    <property type="term" value="P:RNA modification"/>
    <property type="evidence" value="ECO:0007669"/>
    <property type="project" value="InterPro"/>
</dbReference>
<dbReference type="InterPro" id="IPR002885">
    <property type="entry name" value="PPR_rpt"/>
</dbReference>
<protein>
    <submittedName>
        <fullName evidence="3">Uncharacterized protein</fullName>
    </submittedName>
</protein>
<dbReference type="Proteomes" id="UP001222027">
    <property type="component" value="Unassembled WGS sequence"/>
</dbReference>
<dbReference type="PANTHER" id="PTHR47926">
    <property type="entry name" value="PENTATRICOPEPTIDE REPEAT-CONTAINING PROTEIN"/>
    <property type="match status" value="1"/>
</dbReference>
<feature type="repeat" description="PPR" evidence="2">
    <location>
        <begin position="379"/>
        <end position="413"/>
    </location>
</feature>
<dbReference type="Gene3D" id="1.25.40.10">
    <property type="entry name" value="Tetratricopeptide repeat domain"/>
    <property type="match status" value="4"/>
</dbReference>
<dbReference type="Pfam" id="PF20431">
    <property type="entry name" value="E_motif"/>
    <property type="match status" value="1"/>
</dbReference>
<reference evidence="3 4" key="1">
    <citation type="submission" date="2022-12" db="EMBL/GenBank/DDBJ databases">
        <title>Chromosome-scale assembly of the Ensete ventricosum genome.</title>
        <authorList>
            <person name="Dussert Y."/>
            <person name="Stocks J."/>
            <person name="Wendawek A."/>
            <person name="Woldeyes F."/>
            <person name="Nichols R.A."/>
            <person name="Borrell J.S."/>
        </authorList>
    </citation>
    <scope>NUCLEOTIDE SEQUENCE [LARGE SCALE GENOMIC DNA]</scope>
    <source>
        <strain evidence="4">cv. Maze</strain>
        <tissue evidence="3">Seeds</tissue>
    </source>
</reference>
<evidence type="ECO:0000313" key="4">
    <source>
        <dbReference type="Proteomes" id="UP001222027"/>
    </source>
</evidence>
<dbReference type="EMBL" id="JAQQAF010000007">
    <property type="protein sequence ID" value="KAJ8471363.1"/>
    <property type="molecule type" value="Genomic_DNA"/>
</dbReference>
<sequence length="708" mass="77076">MLSRLESRLPRHLRPITPLRSHVFLLSCSSSGDPSSSSSFDALFQRCSNPLQAKQIHAQLLSSGRHHHLSPFLSARLVSVYSRLGLLAEALSVFNASSDHHRHSSPLWNSILRATLADGRPRDAVSLYLRMRALGALPDGFTFPLAIRACSAVRNPRLCFSIHSHAACMGFQSHLHVANELILMYGNLGQMDDVRRVFDAMPSRNAVSWNSLISGYSLNCDCEAARDAFRRMESTGLEPNPVTWTALLSAHARCQQHGEVLAMFDEMRSRGVKSTAEAVAVALSVCPYVSSATLQKGKAIHGFAISCGFGGFPFVTNSLICLYGKLGSREEASRLFHGMEVRNLVSWNALISSYAAGGFCNEAYEILVEMENTGDVTPDVISWSAVIGGFASTGMLEQSVDLFRQMQRAGVKPNSITVATVLSACAEVSALRLGREIHAHIIRGFLHHGSLLVGNGLLNMYTKCGSLKDGCAVFDEIVDKDLISWNSMIAGYGMHGLCDEALGTFDAMTRAGCNPDGITFVAILSACSHAGRVSEGRGLFDRMEVEYGIPRRMEHYSCLVDLLGRAGLLREASELIASMPTKPNACVWGALLNSCRICGGTVVAEEDTVAQVLALEGQTTGNYMLLSNLYAACGRWEESARVRVMTKTKGLKKTPGKSWIEMKNKFHAFSAAGTLPPGAEDVYVVLENLYRQMESDKSASEDQFGCHQ</sequence>
<evidence type="ECO:0000313" key="3">
    <source>
        <dbReference type="EMBL" id="KAJ8471363.1"/>
    </source>
</evidence>
<dbReference type="GO" id="GO:0003723">
    <property type="term" value="F:RNA binding"/>
    <property type="evidence" value="ECO:0007669"/>
    <property type="project" value="InterPro"/>
</dbReference>
<dbReference type="PROSITE" id="PS51375">
    <property type="entry name" value="PPR"/>
    <property type="match status" value="7"/>
</dbReference>
<dbReference type="InterPro" id="IPR046848">
    <property type="entry name" value="E_motif"/>
</dbReference>
<name>A0AAV8QEI7_ENSVE</name>
<comment type="caution">
    <text evidence="3">The sequence shown here is derived from an EMBL/GenBank/DDBJ whole genome shotgun (WGS) entry which is preliminary data.</text>
</comment>
<dbReference type="FunFam" id="1.25.40.10:FF:000378">
    <property type="entry name" value="Pentatricopeptide repeat-containing protein mitochondrial"/>
    <property type="match status" value="1"/>
</dbReference>
<feature type="repeat" description="PPR" evidence="2">
    <location>
        <begin position="516"/>
        <end position="550"/>
    </location>
</feature>
<feature type="repeat" description="PPR" evidence="2">
    <location>
        <begin position="343"/>
        <end position="377"/>
    </location>
</feature>
<proteinExistence type="predicted"/>
<dbReference type="Pfam" id="PF01535">
    <property type="entry name" value="PPR"/>
    <property type="match status" value="4"/>
</dbReference>
<dbReference type="AlphaFoldDB" id="A0AAV8QEI7"/>
<feature type="repeat" description="PPR" evidence="2">
    <location>
        <begin position="481"/>
        <end position="515"/>
    </location>
</feature>
<keyword evidence="1" id="KW-0677">Repeat</keyword>
<dbReference type="SUPFAM" id="SSF48452">
    <property type="entry name" value="TPR-like"/>
    <property type="match status" value="1"/>
</dbReference>
<organism evidence="3 4">
    <name type="scientific">Ensete ventricosum</name>
    <name type="common">Abyssinian banana</name>
    <name type="synonym">Musa ensete</name>
    <dbReference type="NCBI Taxonomy" id="4639"/>
    <lineage>
        <taxon>Eukaryota</taxon>
        <taxon>Viridiplantae</taxon>
        <taxon>Streptophyta</taxon>
        <taxon>Embryophyta</taxon>
        <taxon>Tracheophyta</taxon>
        <taxon>Spermatophyta</taxon>
        <taxon>Magnoliopsida</taxon>
        <taxon>Liliopsida</taxon>
        <taxon>Zingiberales</taxon>
        <taxon>Musaceae</taxon>
        <taxon>Ensete</taxon>
    </lineage>
</organism>
<gene>
    <name evidence="3" type="ORF">OPV22_025706</name>
</gene>